<evidence type="ECO:0000313" key="4">
    <source>
        <dbReference type="Proteomes" id="UP000036406"/>
    </source>
</evidence>
<feature type="region of interest" description="Disordered" evidence="1">
    <location>
        <begin position="54"/>
        <end position="99"/>
    </location>
</feature>
<keyword evidence="2" id="KW-0472">Membrane</keyword>
<keyword evidence="2" id="KW-0812">Transmembrane</keyword>
<dbReference type="PANTHER" id="PTHR41532">
    <property type="entry name" value="FIXS PROTEIN"/>
    <property type="match status" value="1"/>
</dbReference>
<dbReference type="Proteomes" id="UP000036406">
    <property type="component" value="Chromosome"/>
</dbReference>
<evidence type="ECO:0000256" key="2">
    <source>
        <dbReference type="SAM" id="Phobius"/>
    </source>
</evidence>
<dbReference type="PATRIC" id="fig|330734.3.peg.2368"/>
<protein>
    <submittedName>
        <fullName evidence="3">Cytochrome oxidase maturation protein Cbb3</fullName>
    </submittedName>
</protein>
<proteinExistence type="predicted"/>
<name>A0A0H4I1Q1_9GAMM</name>
<evidence type="ECO:0000313" key="3">
    <source>
        <dbReference type="EMBL" id="AKO52916.1"/>
    </source>
</evidence>
<sequence>MEIVVVLVPIMLMLVTGGIVLFNWAVKNGQYDDLEGPAHRILYDDDKDLIPDDAITGLEKTRRSASDAQDKPKTNTETDADADPSKADEAASNRGNSST</sequence>
<keyword evidence="4" id="KW-1185">Reference proteome</keyword>
<dbReference type="KEGG" id="mpq:ABA45_11295"/>
<evidence type="ECO:0000256" key="1">
    <source>
        <dbReference type="SAM" id="MobiDB-lite"/>
    </source>
</evidence>
<feature type="transmembrane region" description="Helical" evidence="2">
    <location>
        <begin position="6"/>
        <end position="26"/>
    </location>
</feature>
<reference evidence="3 4" key="1">
    <citation type="submission" date="2015-05" db="EMBL/GenBank/DDBJ databases">
        <title>Complete genome of Marinobacter psychrophilus strain 20041T isolated from sea-ice of the Canadian Basin.</title>
        <authorList>
            <person name="Song L."/>
            <person name="Ren L."/>
            <person name="Yu Y."/>
            <person name="Wang X."/>
        </authorList>
    </citation>
    <scope>NUCLEOTIDE SEQUENCE [LARGE SCALE GENOMIC DNA]</scope>
    <source>
        <strain evidence="3 4">20041</strain>
    </source>
</reference>
<gene>
    <name evidence="3" type="ORF">ABA45_11295</name>
</gene>
<dbReference type="InterPro" id="IPR004714">
    <property type="entry name" value="Cyt_oxidase_maturation_cbb3"/>
</dbReference>
<dbReference type="AlphaFoldDB" id="A0A0H4I1Q1"/>
<organism evidence="3 4">
    <name type="scientific">Marinobacter psychrophilus</name>
    <dbReference type="NCBI Taxonomy" id="330734"/>
    <lineage>
        <taxon>Bacteria</taxon>
        <taxon>Pseudomonadati</taxon>
        <taxon>Pseudomonadota</taxon>
        <taxon>Gammaproteobacteria</taxon>
        <taxon>Pseudomonadales</taxon>
        <taxon>Marinobacteraceae</taxon>
        <taxon>Marinobacter</taxon>
    </lineage>
</organism>
<dbReference type="PANTHER" id="PTHR41532:SF1">
    <property type="entry name" value="FIXS PROTEIN"/>
    <property type="match status" value="1"/>
</dbReference>
<dbReference type="RefSeq" id="WP_048386185.1">
    <property type="nucleotide sequence ID" value="NZ_CP011494.1"/>
</dbReference>
<dbReference type="NCBIfam" id="TIGR00847">
    <property type="entry name" value="ccoS"/>
    <property type="match status" value="1"/>
</dbReference>
<accession>A0A0H4I1Q1</accession>
<keyword evidence="2" id="KW-1133">Transmembrane helix</keyword>
<dbReference type="Pfam" id="PF03597">
    <property type="entry name" value="FixS"/>
    <property type="match status" value="1"/>
</dbReference>
<feature type="compositionally biased region" description="Basic and acidic residues" evidence="1">
    <location>
        <begin position="59"/>
        <end position="76"/>
    </location>
</feature>
<dbReference type="STRING" id="330734.ABA45_11295"/>
<dbReference type="EMBL" id="CP011494">
    <property type="protein sequence ID" value="AKO52916.1"/>
    <property type="molecule type" value="Genomic_DNA"/>
</dbReference>